<sequence>MPFCACARDSDLSDLATVDNTLDTFEKYSDEEYIVDSLGITKHQYRKTRRLIMEKLGPFNPEKTYCGPIGFGDALVPDLIFSFAGYVHDGIYFLIMNDIYSRSRWKSRADKWFRAIMYRSSDLKLGKFKWIGCRIADVYYYAVRLLGNIVLKKEDDKEE</sequence>
<gene>
    <name evidence="1" type="ORF">ADUPG1_006928</name>
</gene>
<dbReference type="Proteomes" id="UP001057375">
    <property type="component" value="Unassembled WGS sequence"/>
</dbReference>
<proteinExistence type="predicted"/>
<protein>
    <submittedName>
        <fullName evidence="1">Uncharacterized protein</fullName>
    </submittedName>
</protein>
<comment type="caution">
    <text evidence="1">The sequence shown here is derived from an EMBL/GenBank/DDBJ whole genome shotgun (WGS) entry which is preliminary data.</text>
</comment>
<dbReference type="EMBL" id="BQXS01010079">
    <property type="protein sequence ID" value="GKT32880.1"/>
    <property type="molecule type" value="Genomic_DNA"/>
</dbReference>
<keyword evidence="2" id="KW-1185">Reference proteome</keyword>
<evidence type="ECO:0000313" key="2">
    <source>
        <dbReference type="Proteomes" id="UP001057375"/>
    </source>
</evidence>
<accession>A0ABQ5KK43</accession>
<reference evidence="1" key="1">
    <citation type="submission" date="2022-03" db="EMBL/GenBank/DDBJ databases">
        <title>Draft genome sequence of Aduncisulcus paluster, a free-living microaerophilic Fornicata.</title>
        <authorList>
            <person name="Yuyama I."/>
            <person name="Kume K."/>
            <person name="Tamura T."/>
            <person name="Inagaki Y."/>
            <person name="Hashimoto T."/>
        </authorList>
    </citation>
    <scope>NUCLEOTIDE SEQUENCE</scope>
    <source>
        <strain evidence="1">NY0171</strain>
    </source>
</reference>
<name>A0ABQ5KK43_9EUKA</name>
<organism evidence="1 2">
    <name type="scientific">Aduncisulcus paluster</name>
    <dbReference type="NCBI Taxonomy" id="2918883"/>
    <lineage>
        <taxon>Eukaryota</taxon>
        <taxon>Metamonada</taxon>
        <taxon>Carpediemonas-like organisms</taxon>
        <taxon>Aduncisulcus</taxon>
    </lineage>
</organism>
<evidence type="ECO:0000313" key="1">
    <source>
        <dbReference type="EMBL" id="GKT32880.1"/>
    </source>
</evidence>